<dbReference type="Proteomes" id="UP000694568">
    <property type="component" value="Unplaced"/>
</dbReference>
<dbReference type="AlphaFoldDB" id="A0A8D0DBX4"/>
<name>A0A8D0DBX4_SANLU</name>
<accession>A0A8D0DBX4</accession>
<keyword evidence="1" id="KW-0732">Signal</keyword>
<organism evidence="2 3">
    <name type="scientific">Sander lucioperca</name>
    <name type="common">Pike-perch</name>
    <name type="synonym">Perca lucioperca</name>
    <dbReference type="NCBI Taxonomy" id="283035"/>
    <lineage>
        <taxon>Eukaryota</taxon>
        <taxon>Metazoa</taxon>
        <taxon>Chordata</taxon>
        <taxon>Craniata</taxon>
        <taxon>Vertebrata</taxon>
        <taxon>Euteleostomi</taxon>
        <taxon>Actinopterygii</taxon>
        <taxon>Neopterygii</taxon>
        <taxon>Teleostei</taxon>
        <taxon>Neoteleostei</taxon>
        <taxon>Acanthomorphata</taxon>
        <taxon>Eupercaria</taxon>
        <taxon>Perciformes</taxon>
        <taxon>Percoidei</taxon>
        <taxon>Percidae</taxon>
        <taxon>Luciopercinae</taxon>
        <taxon>Sander</taxon>
    </lineage>
</organism>
<dbReference type="GeneTree" id="ENSGT00510000050089"/>
<feature type="signal peptide" evidence="1">
    <location>
        <begin position="1"/>
        <end position="20"/>
    </location>
</feature>
<dbReference type="InterPro" id="IPR009079">
    <property type="entry name" value="4_helix_cytokine-like_core"/>
</dbReference>
<gene>
    <name evidence="2" type="primary">LOC116035211</name>
</gene>
<dbReference type="Gene3D" id="1.20.1250.10">
    <property type="match status" value="1"/>
</dbReference>
<dbReference type="Ensembl" id="ENSSLUT00000049548.1">
    <property type="protein sequence ID" value="ENSSLUP00000048093.1"/>
    <property type="gene ID" value="ENSSLUG00000021091.1"/>
</dbReference>
<reference evidence="2" key="2">
    <citation type="submission" date="2025-09" db="UniProtKB">
        <authorList>
            <consortium name="Ensembl"/>
        </authorList>
    </citation>
    <scope>IDENTIFICATION</scope>
</reference>
<evidence type="ECO:0000313" key="2">
    <source>
        <dbReference type="Ensembl" id="ENSSLUP00000048093.1"/>
    </source>
</evidence>
<proteinExistence type="predicted"/>
<sequence length="168" mass="19521">MQNLSGVLIFLFATLTPVLCCDWLGNYGHRSNKSMILLSLMGTEFSNNSQPYFPYKFYKQIKKHTVDSQLVFIRDSLELIEGLYLHNDHSSVAWDTNRTASFLSTLKSQRKGISRCVNSRLRKYYRRLETLLHTGGSSASWEMIRVVTYGHLHQLDLLVNFMVKQQKH</sequence>
<reference evidence="2" key="1">
    <citation type="submission" date="2025-08" db="UniProtKB">
        <authorList>
            <consortium name="Ensembl"/>
        </authorList>
    </citation>
    <scope>IDENTIFICATION</scope>
</reference>
<dbReference type="SUPFAM" id="SSF47266">
    <property type="entry name" value="4-helical cytokines"/>
    <property type="match status" value="1"/>
</dbReference>
<evidence type="ECO:0000256" key="1">
    <source>
        <dbReference type="SAM" id="SignalP"/>
    </source>
</evidence>
<feature type="chain" id="PRO_5034232596" evidence="1">
    <location>
        <begin position="21"/>
        <end position="168"/>
    </location>
</feature>
<evidence type="ECO:0000313" key="3">
    <source>
        <dbReference type="Proteomes" id="UP000694568"/>
    </source>
</evidence>
<protein>
    <submittedName>
        <fullName evidence="2">Uncharacterized protein</fullName>
    </submittedName>
</protein>
<keyword evidence="3" id="KW-1185">Reference proteome</keyword>